<evidence type="ECO:0000256" key="4">
    <source>
        <dbReference type="ARBA" id="ARBA00022571"/>
    </source>
</evidence>
<dbReference type="PANTHER" id="PTHR23100:SF0">
    <property type="entry name" value="ARGININE BIOSYNTHESIS BIFUNCTIONAL PROTEIN ARGJ, MITOCHONDRIAL"/>
    <property type="match status" value="1"/>
</dbReference>
<evidence type="ECO:0000256" key="10">
    <source>
        <dbReference type="ARBA" id="ARBA00048372"/>
    </source>
</evidence>
<dbReference type="UniPathway" id="UPA00068">
    <property type="reaction ID" value="UER00106"/>
</dbReference>
<dbReference type="NCBIfam" id="TIGR00120">
    <property type="entry name" value="ArgJ"/>
    <property type="match status" value="1"/>
</dbReference>
<dbReference type="AlphaFoldDB" id="A0A1M4UBR2"/>
<dbReference type="InterPro" id="IPR016117">
    <property type="entry name" value="ArgJ-like_dom_sf"/>
</dbReference>
<dbReference type="STRING" id="1120975.SAMN02746064_00714"/>
<dbReference type="Pfam" id="PF01960">
    <property type="entry name" value="ArgJ"/>
    <property type="match status" value="1"/>
</dbReference>
<dbReference type="PANTHER" id="PTHR23100">
    <property type="entry name" value="ARGININE BIOSYNTHESIS BIFUNCTIONAL PROTEIN ARGJ"/>
    <property type="match status" value="1"/>
</dbReference>
<feature type="binding site" evidence="13">
    <location>
        <position position="275"/>
    </location>
    <ligand>
        <name>substrate</name>
    </ligand>
</feature>
<dbReference type="GO" id="GO:0006592">
    <property type="term" value="P:ornithine biosynthetic process"/>
    <property type="evidence" value="ECO:0007669"/>
    <property type="project" value="TreeGrafter"/>
</dbReference>
<accession>A0A1M4UBR2</accession>
<evidence type="ECO:0000256" key="8">
    <source>
        <dbReference type="ARBA" id="ARBA00023268"/>
    </source>
</evidence>
<feature type="binding site" evidence="13">
    <location>
        <position position="401"/>
    </location>
    <ligand>
        <name>substrate</name>
    </ligand>
</feature>
<evidence type="ECO:0000256" key="13">
    <source>
        <dbReference type="HAMAP-Rule" id="MF_01106"/>
    </source>
</evidence>
<feature type="binding site" evidence="13">
    <location>
        <position position="152"/>
    </location>
    <ligand>
        <name>substrate</name>
    </ligand>
</feature>
<feature type="chain" id="PRO_5023371849" description="Arginine biosynthesis bifunctional protein ArgJ beta chain" evidence="13">
    <location>
        <begin position="189"/>
        <end position="406"/>
    </location>
</feature>
<evidence type="ECO:0000256" key="2">
    <source>
        <dbReference type="ARBA" id="ARBA00006774"/>
    </source>
</evidence>
<keyword evidence="7 13" id="KW-0068">Autocatalytic cleavage</keyword>
<proteinExistence type="inferred from homology"/>
<comment type="function">
    <text evidence="12 13">Catalyzes two activities which are involved in the cyclic version of arginine biosynthesis: the synthesis of N-acetylglutamate from glutamate and acetyl-CoA as the acetyl donor, and of ornithine by transacetylation between N(2)-acetylornithine and glutamate.</text>
</comment>
<keyword evidence="9 13" id="KW-0012">Acyltransferase</keyword>
<dbReference type="GO" id="GO:0005737">
    <property type="term" value="C:cytoplasm"/>
    <property type="evidence" value="ECO:0007669"/>
    <property type="project" value="UniProtKB-SubCell"/>
</dbReference>
<comment type="catalytic activity">
    <reaction evidence="10 13">
        <text>L-glutamate + acetyl-CoA = N-acetyl-L-glutamate + CoA + H(+)</text>
        <dbReference type="Rhea" id="RHEA:24292"/>
        <dbReference type="ChEBI" id="CHEBI:15378"/>
        <dbReference type="ChEBI" id="CHEBI:29985"/>
        <dbReference type="ChEBI" id="CHEBI:44337"/>
        <dbReference type="ChEBI" id="CHEBI:57287"/>
        <dbReference type="ChEBI" id="CHEBI:57288"/>
        <dbReference type="EC" id="2.3.1.1"/>
    </reaction>
</comment>
<dbReference type="Gene3D" id="3.60.70.12">
    <property type="entry name" value="L-amino peptidase D-ALA esterase/amidase"/>
    <property type="match status" value="1"/>
</dbReference>
<keyword evidence="6 13" id="KW-0808">Transferase</keyword>
<dbReference type="Gene3D" id="3.10.20.340">
    <property type="entry name" value="ArgJ beta chain, C-terminal domain"/>
    <property type="match status" value="1"/>
</dbReference>
<keyword evidence="8 13" id="KW-0511">Multifunctional enzyme</keyword>
<gene>
    <name evidence="13" type="primary">argJ</name>
    <name evidence="14" type="ORF">SAMN02746064_00714</name>
</gene>
<dbReference type="EMBL" id="FQTU01000003">
    <property type="protein sequence ID" value="SHE54232.1"/>
    <property type="molecule type" value="Genomic_DNA"/>
</dbReference>
<dbReference type="SUPFAM" id="SSF56266">
    <property type="entry name" value="DmpA/ArgJ-like"/>
    <property type="match status" value="1"/>
</dbReference>
<dbReference type="EC" id="2.3.1.35" evidence="13"/>
<feature type="site" description="Involved in the stabilization of negative charge on the oxyanion by the formation of the oxyanion hole" evidence="13">
    <location>
        <position position="114"/>
    </location>
</feature>
<dbReference type="FunFam" id="3.60.70.12:FF:000001">
    <property type="entry name" value="Arginine biosynthesis bifunctional protein ArgJ, chloroplastic"/>
    <property type="match status" value="1"/>
</dbReference>
<evidence type="ECO:0000313" key="15">
    <source>
        <dbReference type="Proteomes" id="UP000184251"/>
    </source>
</evidence>
<feature type="binding site" evidence="13">
    <location>
        <position position="406"/>
    </location>
    <ligand>
        <name>substrate</name>
    </ligand>
</feature>
<dbReference type="GO" id="GO:0004042">
    <property type="term" value="F:L-glutamate N-acetyltransferase activity"/>
    <property type="evidence" value="ECO:0007669"/>
    <property type="project" value="UniProtKB-UniRule"/>
</dbReference>
<feature type="site" description="Cleavage; by autolysis" evidence="13">
    <location>
        <begin position="188"/>
        <end position="189"/>
    </location>
</feature>
<dbReference type="InterPro" id="IPR042195">
    <property type="entry name" value="ArgJ_beta_C"/>
</dbReference>
<keyword evidence="4 13" id="KW-0055">Arginine biosynthesis</keyword>
<evidence type="ECO:0000256" key="1">
    <source>
        <dbReference type="ARBA" id="ARBA00004496"/>
    </source>
</evidence>
<keyword evidence="5 13" id="KW-0028">Amino-acid biosynthesis</keyword>
<organism evidence="14 15">
    <name type="scientific">Alkalibacter saccharofermentans DSM 14828</name>
    <dbReference type="NCBI Taxonomy" id="1120975"/>
    <lineage>
        <taxon>Bacteria</taxon>
        <taxon>Bacillati</taxon>
        <taxon>Bacillota</taxon>
        <taxon>Clostridia</taxon>
        <taxon>Eubacteriales</taxon>
        <taxon>Eubacteriaceae</taxon>
        <taxon>Alkalibacter</taxon>
    </lineage>
</organism>
<keyword evidence="15" id="KW-1185">Reference proteome</keyword>
<evidence type="ECO:0000256" key="12">
    <source>
        <dbReference type="ARBA" id="ARBA00054976"/>
    </source>
</evidence>
<protein>
    <recommendedName>
        <fullName evidence="13">Arginine biosynthesis bifunctional protein ArgJ</fullName>
    </recommendedName>
    <domain>
        <recommendedName>
            <fullName evidence="13">Glutamate N-acetyltransferase</fullName>
            <ecNumber evidence="13">2.3.1.35</ecNumber>
        </recommendedName>
        <alternativeName>
            <fullName evidence="13">Ornithine acetyltransferase</fullName>
            <shortName evidence="13">OATase</shortName>
        </alternativeName>
        <alternativeName>
            <fullName evidence="13">Ornithine transacetylase</fullName>
        </alternativeName>
    </domain>
    <domain>
        <recommendedName>
            <fullName evidence="13">Amino-acid acetyltransferase</fullName>
            <ecNumber evidence="13">2.3.1.1</ecNumber>
        </recommendedName>
        <alternativeName>
            <fullName evidence="13">N-acetylglutamate synthase</fullName>
            <shortName evidence="13">AGSase</shortName>
        </alternativeName>
    </domain>
    <component>
        <recommendedName>
            <fullName evidence="13">Arginine biosynthesis bifunctional protein ArgJ alpha chain</fullName>
        </recommendedName>
    </component>
    <component>
        <recommendedName>
            <fullName evidence="13">Arginine biosynthesis bifunctional protein ArgJ beta chain</fullName>
        </recommendedName>
    </component>
</protein>
<evidence type="ECO:0000256" key="7">
    <source>
        <dbReference type="ARBA" id="ARBA00022813"/>
    </source>
</evidence>
<dbReference type="EC" id="2.3.1.1" evidence="13"/>
<evidence type="ECO:0000256" key="6">
    <source>
        <dbReference type="ARBA" id="ARBA00022679"/>
    </source>
</evidence>
<dbReference type="FunFam" id="3.30.2330.10:FF:000001">
    <property type="entry name" value="Arginine biosynthesis bifunctional protein ArgJ, mitochondrial"/>
    <property type="match status" value="1"/>
</dbReference>
<dbReference type="RefSeq" id="WP_073269709.1">
    <property type="nucleotide sequence ID" value="NZ_FQTU01000003.1"/>
</dbReference>
<dbReference type="CDD" id="cd02152">
    <property type="entry name" value="OAT"/>
    <property type="match status" value="1"/>
</dbReference>
<comment type="pathway">
    <text evidence="13">Amino-acid biosynthesis; L-arginine biosynthesis; N(2)-acetyl-L-ornithine from L-glutamate: step 1/4.</text>
</comment>
<evidence type="ECO:0000256" key="5">
    <source>
        <dbReference type="ARBA" id="ARBA00022605"/>
    </source>
</evidence>
<comment type="similarity">
    <text evidence="2 13">Belongs to the ArgJ family.</text>
</comment>
<reference evidence="14 15" key="1">
    <citation type="submission" date="2016-11" db="EMBL/GenBank/DDBJ databases">
        <authorList>
            <person name="Jaros S."/>
            <person name="Januszkiewicz K."/>
            <person name="Wedrychowicz H."/>
        </authorList>
    </citation>
    <scope>NUCLEOTIDE SEQUENCE [LARGE SCALE GENOMIC DNA]</scope>
    <source>
        <strain evidence="14 15">DSM 14828</strain>
    </source>
</reference>
<feature type="active site" description="Nucleophile" evidence="13">
    <location>
        <position position="189"/>
    </location>
</feature>
<feature type="chain" id="PRO_5023371848" description="Arginine biosynthesis bifunctional protein ArgJ alpha chain" evidence="13">
    <location>
        <begin position="1"/>
        <end position="188"/>
    </location>
</feature>
<evidence type="ECO:0000256" key="11">
    <source>
        <dbReference type="ARBA" id="ARBA00049439"/>
    </source>
</evidence>
<dbReference type="HAMAP" id="MF_01106">
    <property type="entry name" value="ArgJ"/>
    <property type="match status" value="1"/>
</dbReference>
<dbReference type="InterPro" id="IPR002813">
    <property type="entry name" value="Arg_biosynth_ArgJ"/>
</dbReference>
<name>A0A1M4UBR2_9FIRM</name>
<comment type="catalytic activity">
    <reaction evidence="11 13">
        <text>N(2)-acetyl-L-ornithine + L-glutamate = N-acetyl-L-glutamate + L-ornithine</text>
        <dbReference type="Rhea" id="RHEA:15349"/>
        <dbReference type="ChEBI" id="CHEBI:29985"/>
        <dbReference type="ChEBI" id="CHEBI:44337"/>
        <dbReference type="ChEBI" id="CHEBI:46911"/>
        <dbReference type="ChEBI" id="CHEBI:57805"/>
        <dbReference type="EC" id="2.3.1.35"/>
    </reaction>
</comment>
<feature type="binding site" evidence="13">
    <location>
        <position position="189"/>
    </location>
    <ligand>
        <name>substrate</name>
    </ligand>
</feature>
<dbReference type="GO" id="GO:0006526">
    <property type="term" value="P:L-arginine biosynthetic process"/>
    <property type="evidence" value="ECO:0007669"/>
    <property type="project" value="UniProtKB-UniRule"/>
</dbReference>
<evidence type="ECO:0000256" key="3">
    <source>
        <dbReference type="ARBA" id="ARBA00011475"/>
    </source>
</evidence>
<feature type="binding site" evidence="13">
    <location>
        <position position="178"/>
    </location>
    <ligand>
        <name>substrate</name>
    </ligand>
</feature>
<evidence type="ECO:0000256" key="9">
    <source>
        <dbReference type="ARBA" id="ARBA00023315"/>
    </source>
</evidence>
<keyword evidence="13" id="KW-0963">Cytoplasm</keyword>
<comment type="pathway">
    <text evidence="13">Amino-acid biosynthesis; L-arginine biosynthesis; L-ornithine and N-acetyl-L-glutamate from L-glutamate and N(2)-acetyl-L-ornithine (cyclic): step 1/1.</text>
</comment>
<sequence length="406" mass="43930">MHVIEGAINSPKGFTAAGKHVGVKKKRKDLSIVLSENPAAVAAMFTTNKVKAAPVVWNMDVYEKGKPIRAIVVNSGNANACTGKKGMDDTVLMAETTAESFGIKREEVIVASTGVIGVPLPIDIIRDGIKELSKDLDEELISGLNAAEGIMTTDTTIKNIAVEIEIGGKAVIVAGMAKGSGMIHPNMATMLSFVTTDADISQELLRKALKQIGKDTYNMISVDGDTSTNDMVVVMANGMAGNEKITEENKDYRTLYKALYHINEHLAKEIVKDGEGASKFIEVKITGAKTTEDARKMVKSVLTSNLVKTAMFGEDANWGRVLCAMGYSQADFDPEKASLEFEASGQKILLLKEGLPVAFDEDYAYELLQNRDIKIHATLEDGEAQATGWGCDLSYDYVKINGEYRT</sequence>
<dbReference type="FunFam" id="3.10.20.340:FF:000001">
    <property type="entry name" value="Arginine biosynthesis bifunctional protein ArgJ, chloroplastic"/>
    <property type="match status" value="1"/>
</dbReference>
<feature type="site" description="Involved in the stabilization of negative charge on the oxyanion by the formation of the oxyanion hole" evidence="13">
    <location>
        <position position="113"/>
    </location>
</feature>
<dbReference type="OrthoDB" id="9804242at2"/>
<dbReference type="Proteomes" id="UP000184251">
    <property type="component" value="Unassembled WGS sequence"/>
</dbReference>
<evidence type="ECO:0000313" key="14">
    <source>
        <dbReference type="EMBL" id="SHE54232.1"/>
    </source>
</evidence>
<comment type="subunit">
    <text evidence="3 13">Heterotetramer of two alpha and two beta chains.</text>
</comment>
<dbReference type="NCBIfam" id="NF003802">
    <property type="entry name" value="PRK05388.1"/>
    <property type="match status" value="1"/>
</dbReference>
<dbReference type="Gene3D" id="3.30.2330.10">
    <property type="entry name" value="arginine biosynthesis bifunctional protein suprefamily"/>
    <property type="match status" value="1"/>
</dbReference>
<comment type="subcellular location">
    <subcellularLocation>
        <location evidence="1 13">Cytoplasm</location>
    </subcellularLocation>
</comment>
<dbReference type="GO" id="GO:0004358">
    <property type="term" value="F:L-glutamate N-acetyltransferase activity, acting on acetyl-L-ornithine as donor"/>
    <property type="evidence" value="ECO:0007669"/>
    <property type="project" value="UniProtKB-UniRule"/>
</dbReference>